<evidence type="ECO:0000313" key="1">
    <source>
        <dbReference type="EMBL" id="GAA1962632.1"/>
    </source>
</evidence>
<accession>A0ABN2R2R1</accession>
<dbReference type="Proteomes" id="UP001499933">
    <property type="component" value="Unassembled WGS sequence"/>
</dbReference>
<sequence>MCGLLEIALLETDADRAALASEHAHLILTSLISSCTPTAPEASDALLLHSVYDLPKGNRVDEGSLWGDYFYLEALTRVSRPGWRGYR</sequence>
<keyword evidence="2" id="KW-1185">Reference proteome</keyword>
<evidence type="ECO:0000313" key="2">
    <source>
        <dbReference type="Proteomes" id="UP001499933"/>
    </source>
</evidence>
<dbReference type="SUPFAM" id="SSF48208">
    <property type="entry name" value="Six-hairpin glycosidases"/>
    <property type="match status" value="1"/>
</dbReference>
<comment type="caution">
    <text evidence="1">The sequence shown here is derived from an EMBL/GenBank/DDBJ whole genome shotgun (WGS) entry which is preliminary data.</text>
</comment>
<protein>
    <submittedName>
        <fullName evidence="1">Uncharacterized protein</fullName>
    </submittedName>
</protein>
<reference evidence="1 2" key="1">
    <citation type="journal article" date="2019" name="Int. J. Syst. Evol. Microbiol.">
        <title>The Global Catalogue of Microorganisms (GCM) 10K type strain sequencing project: providing services to taxonomists for standard genome sequencing and annotation.</title>
        <authorList>
            <consortium name="The Broad Institute Genomics Platform"/>
            <consortium name="The Broad Institute Genome Sequencing Center for Infectious Disease"/>
            <person name="Wu L."/>
            <person name="Ma J."/>
        </authorList>
    </citation>
    <scope>NUCLEOTIDE SEQUENCE [LARGE SCALE GENOMIC DNA]</scope>
    <source>
        <strain evidence="1 2">JCM 14901</strain>
    </source>
</reference>
<organism evidence="1 2">
    <name type="scientific">Microbacterium deminutum</name>
    <dbReference type="NCBI Taxonomy" id="344164"/>
    <lineage>
        <taxon>Bacteria</taxon>
        <taxon>Bacillati</taxon>
        <taxon>Actinomycetota</taxon>
        <taxon>Actinomycetes</taxon>
        <taxon>Micrococcales</taxon>
        <taxon>Microbacteriaceae</taxon>
        <taxon>Microbacterium</taxon>
    </lineage>
</organism>
<dbReference type="EMBL" id="BAAAOG010000005">
    <property type="protein sequence ID" value="GAA1962632.1"/>
    <property type="molecule type" value="Genomic_DNA"/>
</dbReference>
<dbReference type="InterPro" id="IPR008928">
    <property type="entry name" value="6-hairpin_glycosidase_sf"/>
</dbReference>
<dbReference type="Gene3D" id="1.50.10.10">
    <property type="match status" value="1"/>
</dbReference>
<proteinExistence type="predicted"/>
<name>A0ABN2R2R1_9MICO</name>
<gene>
    <name evidence="1" type="ORF">GCM10009776_26630</name>
</gene>
<dbReference type="InterPro" id="IPR012341">
    <property type="entry name" value="6hp_glycosidase-like_sf"/>
</dbReference>